<sequence>MPAALLAAALAGCGATTTGAAASAVPMPAAPRSSAPYPADGPQGGSPSPPDGSAAATGTSGTVGASRTGGSSSTGGRDAASIDSKGRPRRLVAQWESFGGFAGTRRDLTPPKIAVYGDGLVVAGAERRVTVKPAEVTALVRTLRRDLGGQAATPSPTAGPRVSDAMTTVLAVRSGGTMRSVTAYALQETRSQHGYPAALYRALDTMNGLAARVARTSSPYTAGRVLLVAQPRPGESGAPWPGPVPQPSATNESIAIRHLSGAKARAVVRLVHRDPKKGAWPLYRDHHDHTYALSWRYLLPSE</sequence>
<keyword evidence="2" id="KW-0732">Signal</keyword>
<evidence type="ECO:0000313" key="3">
    <source>
        <dbReference type="EMBL" id="MFC7383527.1"/>
    </source>
</evidence>
<feature type="compositionally biased region" description="Low complexity" evidence="1">
    <location>
        <begin position="18"/>
        <end position="41"/>
    </location>
</feature>
<dbReference type="RefSeq" id="WP_380827019.1">
    <property type="nucleotide sequence ID" value="NZ_JBHTCG010000008.1"/>
</dbReference>
<evidence type="ECO:0000256" key="1">
    <source>
        <dbReference type="SAM" id="MobiDB-lite"/>
    </source>
</evidence>
<gene>
    <name evidence="3" type="ORF">ACFQSB_15000</name>
</gene>
<proteinExistence type="predicted"/>
<keyword evidence="4" id="KW-1185">Reference proteome</keyword>
<feature type="compositionally biased region" description="Low complexity" evidence="1">
    <location>
        <begin position="51"/>
        <end position="81"/>
    </location>
</feature>
<name>A0ABW2P4V6_9ACTN</name>
<accession>A0ABW2P4V6</accession>
<evidence type="ECO:0000256" key="2">
    <source>
        <dbReference type="SAM" id="SignalP"/>
    </source>
</evidence>
<feature type="region of interest" description="Disordered" evidence="1">
    <location>
        <begin position="18"/>
        <end position="88"/>
    </location>
</feature>
<dbReference type="Proteomes" id="UP001596496">
    <property type="component" value="Unassembled WGS sequence"/>
</dbReference>
<organism evidence="3 4">
    <name type="scientific">Sphaerisporangium rhizosphaerae</name>
    <dbReference type="NCBI Taxonomy" id="2269375"/>
    <lineage>
        <taxon>Bacteria</taxon>
        <taxon>Bacillati</taxon>
        <taxon>Actinomycetota</taxon>
        <taxon>Actinomycetes</taxon>
        <taxon>Streptosporangiales</taxon>
        <taxon>Streptosporangiaceae</taxon>
        <taxon>Sphaerisporangium</taxon>
    </lineage>
</organism>
<dbReference type="EMBL" id="JBHTCG010000008">
    <property type="protein sequence ID" value="MFC7383527.1"/>
    <property type="molecule type" value="Genomic_DNA"/>
</dbReference>
<comment type="caution">
    <text evidence="3">The sequence shown here is derived from an EMBL/GenBank/DDBJ whole genome shotgun (WGS) entry which is preliminary data.</text>
</comment>
<feature type="signal peptide" evidence="2">
    <location>
        <begin position="1"/>
        <end position="20"/>
    </location>
</feature>
<protein>
    <submittedName>
        <fullName evidence="3">Uncharacterized protein</fullName>
    </submittedName>
</protein>
<feature type="chain" id="PRO_5045418370" evidence="2">
    <location>
        <begin position="21"/>
        <end position="302"/>
    </location>
</feature>
<evidence type="ECO:0000313" key="4">
    <source>
        <dbReference type="Proteomes" id="UP001596496"/>
    </source>
</evidence>
<reference evidence="4" key="1">
    <citation type="journal article" date="2019" name="Int. J. Syst. Evol. Microbiol.">
        <title>The Global Catalogue of Microorganisms (GCM) 10K type strain sequencing project: providing services to taxonomists for standard genome sequencing and annotation.</title>
        <authorList>
            <consortium name="The Broad Institute Genomics Platform"/>
            <consortium name="The Broad Institute Genome Sequencing Center for Infectious Disease"/>
            <person name="Wu L."/>
            <person name="Ma J."/>
        </authorList>
    </citation>
    <scope>NUCLEOTIDE SEQUENCE [LARGE SCALE GENOMIC DNA]</scope>
    <source>
        <strain evidence="4">CECT 7649</strain>
    </source>
</reference>